<dbReference type="SUPFAM" id="SSF55729">
    <property type="entry name" value="Acyl-CoA N-acyltransferases (Nat)"/>
    <property type="match status" value="1"/>
</dbReference>
<dbReference type="HOGENOM" id="CLU_105924_1_0_11"/>
<dbReference type="PROSITE" id="PS51186">
    <property type="entry name" value="GNAT"/>
    <property type="match status" value="1"/>
</dbReference>
<name>H5WXS7_9PSEU</name>
<dbReference type="InterPro" id="IPR000182">
    <property type="entry name" value="GNAT_dom"/>
</dbReference>
<evidence type="ECO:0000313" key="3">
    <source>
        <dbReference type="EMBL" id="EHR51736.1"/>
    </source>
</evidence>
<dbReference type="PANTHER" id="PTHR13947">
    <property type="entry name" value="GNAT FAMILY N-ACETYLTRANSFERASE"/>
    <property type="match status" value="1"/>
</dbReference>
<dbReference type="GO" id="GO:0008080">
    <property type="term" value="F:N-acetyltransferase activity"/>
    <property type="evidence" value="ECO:0007669"/>
    <property type="project" value="InterPro"/>
</dbReference>
<evidence type="ECO:0000259" key="2">
    <source>
        <dbReference type="PROSITE" id="PS51186"/>
    </source>
</evidence>
<evidence type="ECO:0000256" key="1">
    <source>
        <dbReference type="ARBA" id="ARBA00022679"/>
    </source>
</evidence>
<protein>
    <submittedName>
        <fullName evidence="3">Acetyltransferase, N-acetylglutamate synthase</fullName>
    </submittedName>
</protein>
<reference evidence="3 4" key="1">
    <citation type="journal article" date="2012" name="Stand. Genomic Sci.">
        <title>Genome sequence of the ocean sediment bacterium Saccharomonospora marina type strain (XMU15(T)).</title>
        <authorList>
            <person name="Klenk H.P."/>
            <person name="Lu M."/>
            <person name="Lucas S."/>
            <person name="Lapidus A."/>
            <person name="Copeland A."/>
            <person name="Pitluck S."/>
            <person name="Goodwin L.A."/>
            <person name="Han C."/>
            <person name="Tapia R."/>
            <person name="Brambilla E.M."/>
            <person name="Potter G."/>
            <person name="Land M."/>
            <person name="Ivanova N."/>
            <person name="Rohde M."/>
            <person name="Goker M."/>
            <person name="Detter J.C."/>
            <person name="Li W.J."/>
            <person name="Kyrpides N.C."/>
            <person name="Woyke T."/>
        </authorList>
    </citation>
    <scope>NUCLEOTIDE SEQUENCE [LARGE SCALE GENOMIC DNA]</scope>
    <source>
        <strain evidence="3 4">XMU15</strain>
    </source>
</reference>
<dbReference type="InterPro" id="IPR016181">
    <property type="entry name" value="Acyl_CoA_acyltransferase"/>
</dbReference>
<dbReference type="STRING" id="882083.SacmaDRAFT_3520"/>
<keyword evidence="1 3" id="KW-0808">Transferase</keyword>
<organism evidence="3 4">
    <name type="scientific">Saccharomonospora marina XMU15</name>
    <dbReference type="NCBI Taxonomy" id="882083"/>
    <lineage>
        <taxon>Bacteria</taxon>
        <taxon>Bacillati</taxon>
        <taxon>Actinomycetota</taxon>
        <taxon>Actinomycetes</taxon>
        <taxon>Pseudonocardiales</taxon>
        <taxon>Pseudonocardiaceae</taxon>
        <taxon>Saccharomonospora</taxon>
    </lineage>
</organism>
<keyword evidence="4" id="KW-1185">Reference proteome</keyword>
<dbReference type="Proteomes" id="UP000004926">
    <property type="component" value="Chromosome"/>
</dbReference>
<dbReference type="OrthoDB" id="273614at2"/>
<dbReference type="PANTHER" id="PTHR13947:SF37">
    <property type="entry name" value="LD18367P"/>
    <property type="match status" value="1"/>
</dbReference>
<gene>
    <name evidence="3" type="ORF">SacmaDRAFT_3520</name>
</gene>
<dbReference type="Gene3D" id="3.40.630.30">
    <property type="match status" value="1"/>
</dbReference>
<sequence>MSHIRRIGRPGDLGWIVQAHGELYAAEYGFDGTFEALVARIVADFANDHDPVREAGWIAEVDGRRAGCILCVAGADAVTAKLRILLVDPVARGRGVGARLVDTCLAFAREGGYRRVTLWTNDNLVSARKLYRSRGFELVEQEPHRSFGRELVGQYWALDLDRATERG</sequence>
<dbReference type="eggNOG" id="COG0456">
    <property type="taxonomic scope" value="Bacteria"/>
</dbReference>
<dbReference type="CDD" id="cd04301">
    <property type="entry name" value="NAT_SF"/>
    <property type="match status" value="1"/>
</dbReference>
<dbReference type="InterPro" id="IPR050769">
    <property type="entry name" value="NAT_camello-type"/>
</dbReference>
<dbReference type="RefSeq" id="WP_009155118.1">
    <property type="nucleotide sequence ID" value="NZ_CM001439.1"/>
</dbReference>
<proteinExistence type="predicted"/>
<feature type="domain" description="N-acetyltransferase" evidence="2">
    <location>
        <begin position="2"/>
        <end position="161"/>
    </location>
</feature>
<dbReference type="EMBL" id="CM001439">
    <property type="protein sequence ID" value="EHR51736.1"/>
    <property type="molecule type" value="Genomic_DNA"/>
</dbReference>
<dbReference type="AlphaFoldDB" id="H5WXS7"/>
<dbReference type="Pfam" id="PF00583">
    <property type="entry name" value="Acetyltransf_1"/>
    <property type="match status" value="1"/>
</dbReference>
<accession>H5WXS7</accession>
<evidence type="ECO:0000313" key="4">
    <source>
        <dbReference type="Proteomes" id="UP000004926"/>
    </source>
</evidence>